<dbReference type="eggNOG" id="COG1589">
    <property type="taxonomic scope" value="Bacteria"/>
</dbReference>
<dbReference type="Proteomes" id="UP000006233">
    <property type="component" value="Unassembled WGS sequence"/>
</dbReference>
<feature type="domain" description="POTRA" evidence="9">
    <location>
        <begin position="41"/>
        <end position="109"/>
    </location>
</feature>
<dbReference type="InterPro" id="IPR026579">
    <property type="entry name" value="FtsQ"/>
</dbReference>
<evidence type="ECO:0000256" key="6">
    <source>
        <dbReference type="ARBA" id="ARBA00022989"/>
    </source>
</evidence>
<evidence type="ECO:0000256" key="2">
    <source>
        <dbReference type="ARBA" id="ARBA00022475"/>
    </source>
</evidence>
<gene>
    <name evidence="10" type="ORF">GCWU000323_02842</name>
</gene>
<keyword evidence="7" id="KW-0472">Membrane</keyword>
<accession>C9N1W7</accession>
<evidence type="ECO:0000256" key="7">
    <source>
        <dbReference type="ARBA" id="ARBA00023136"/>
    </source>
</evidence>
<dbReference type="InterPro" id="IPR005548">
    <property type="entry name" value="Cell_div_FtsQ/DivIB_C"/>
</dbReference>
<name>C9N1W7_9FUSO</name>
<dbReference type="STRING" id="634994.GCWU000323_02842"/>
<keyword evidence="8" id="KW-0131">Cell cycle</keyword>
<evidence type="ECO:0000256" key="3">
    <source>
        <dbReference type="ARBA" id="ARBA00022519"/>
    </source>
</evidence>
<dbReference type="Gene3D" id="3.10.20.310">
    <property type="entry name" value="membrane protein fhac"/>
    <property type="match status" value="1"/>
</dbReference>
<keyword evidence="2" id="KW-1003">Cell membrane</keyword>
<comment type="subcellular location">
    <subcellularLocation>
        <location evidence="1">Membrane</location>
    </subcellularLocation>
</comment>
<dbReference type="HOGENOM" id="CLU_103721_0_0_0"/>
<reference evidence="10 11" key="1">
    <citation type="submission" date="2009-09" db="EMBL/GenBank/DDBJ databases">
        <authorList>
            <person name="Weinstock G."/>
            <person name="Sodergren E."/>
            <person name="Clifton S."/>
            <person name="Fulton L."/>
            <person name="Fulton B."/>
            <person name="Courtney L."/>
            <person name="Fronick C."/>
            <person name="Harrison M."/>
            <person name="Strong C."/>
            <person name="Farmer C."/>
            <person name="Delahaunty K."/>
            <person name="Markovic C."/>
            <person name="Hall O."/>
            <person name="Minx P."/>
            <person name="Tomlinson C."/>
            <person name="Mitreva M."/>
            <person name="Nelson J."/>
            <person name="Hou S."/>
            <person name="Wollam A."/>
            <person name="Pepin K.H."/>
            <person name="Johnson M."/>
            <person name="Bhonagiri V."/>
            <person name="Nash W.E."/>
            <person name="Warren W."/>
            <person name="Chinwalla A."/>
            <person name="Mardis E.R."/>
            <person name="Wilson R.K."/>
        </authorList>
    </citation>
    <scope>NUCLEOTIDE SEQUENCE [LARGE SCALE GENOMIC DNA]</scope>
    <source>
        <strain evidence="10 11">F0254</strain>
    </source>
</reference>
<evidence type="ECO:0000313" key="10">
    <source>
        <dbReference type="EMBL" id="EEX73137.1"/>
    </source>
</evidence>
<evidence type="ECO:0000256" key="4">
    <source>
        <dbReference type="ARBA" id="ARBA00022618"/>
    </source>
</evidence>
<keyword evidence="3" id="KW-0997">Cell inner membrane</keyword>
<dbReference type="Pfam" id="PF03799">
    <property type="entry name" value="FtsQ_DivIB_C"/>
    <property type="match status" value="1"/>
</dbReference>
<dbReference type="PROSITE" id="PS51779">
    <property type="entry name" value="POTRA"/>
    <property type="match status" value="1"/>
</dbReference>
<sequence length="233" mass="27351">MYNNRKNGVLNMKKSINVLILLFLLAGMMFFGKRFIDTDYFKVQEVLIKGESKLLKQDIVTKLEQMKGKNIVYLNTNEIESLIKKDARVKKVSVKKLFPSKIEVTLEEKQPYVYVKKGDETLLADKDLVIYGDILEDPSRNIPVIEYTNDESLNAIKTILSKIRNKDFYAMISEIRQSEKNYEILLINNVKIITDTQVTDKKYEDAYKLYERIKKERRVTSMDLRFIDIVVKE</sequence>
<protein>
    <submittedName>
        <fullName evidence="10">POTRA domain protein, FtsQ-type</fullName>
    </submittedName>
</protein>
<dbReference type="InterPro" id="IPR013685">
    <property type="entry name" value="POTRA_FtsQ_type"/>
</dbReference>
<dbReference type="PANTHER" id="PTHR35851">
    <property type="entry name" value="CELL DIVISION PROTEIN FTSQ"/>
    <property type="match status" value="1"/>
</dbReference>
<dbReference type="PANTHER" id="PTHR35851:SF1">
    <property type="entry name" value="CELL DIVISION PROTEIN FTSQ"/>
    <property type="match status" value="1"/>
</dbReference>
<dbReference type="InterPro" id="IPR034746">
    <property type="entry name" value="POTRA"/>
</dbReference>
<comment type="caution">
    <text evidence="10">The sequence shown here is derived from an EMBL/GenBank/DDBJ whole genome shotgun (WGS) entry which is preliminary data.</text>
</comment>
<evidence type="ECO:0000256" key="5">
    <source>
        <dbReference type="ARBA" id="ARBA00022692"/>
    </source>
</evidence>
<keyword evidence="6" id="KW-1133">Transmembrane helix</keyword>
<evidence type="ECO:0000256" key="1">
    <source>
        <dbReference type="ARBA" id="ARBA00004370"/>
    </source>
</evidence>
<evidence type="ECO:0000259" key="9">
    <source>
        <dbReference type="PROSITE" id="PS51779"/>
    </source>
</evidence>
<evidence type="ECO:0000256" key="8">
    <source>
        <dbReference type="ARBA" id="ARBA00023306"/>
    </source>
</evidence>
<dbReference type="GO" id="GO:0090529">
    <property type="term" value="P:cell septum assembly"/>
    <property type="evidence" value="ECO:0007669"/>
    <property type="project" value="InterPro"/>
</dbReference>
<dbReference type="AlphaFoldDB" id="C9N1W7"/>
<dbReference type="Pfam" id="PF08478">
    <property type="entry name" value="POTRA_1"/>
    <property type="match status" value="1"/>
</dbReference>
<keyword evidence="4" id="KW-0132">Cell division</keyword>
<dbReference type="GO" id="GO:0016020">
    <property type="term" value="C:membrane"/>
    <property type="evidence" value="ECO:0007669"/>
    <property type="project" value="UniProtKB-SubCell"/>
</dbReference>
<proteinExistence type="predicted"/>
<keyword evidence="5" id="KW-0812">Transmembrane</keyword>
<dbReference type="EMBL" id="ACVB02000034">
    <property type="protein sequence ID" value="EEX73137.1"/>
    <property type="molecule type" value="Genomic_DNA"/>
</dbReference>
<evidence type="ECO:0000313" key="11">
    <source>
        <dbReference type="Proteomes" id="UP000006233"/>
    </source>
</evidence>
<organism evidence="10 11">
    <name type="scientific">Leptotrichia hofstadii F0254</name>
    <dbReference type="NCBI Taxonomy" id="634994"/>
    <lineage>
        <taxon>Bacteria</taxon>
        <taxon>Fusobacteriati</taxon>
        <taxon>Fusobacteriota</taxon>
        <taxon>Fusobacteriia</taxon>
        <taxon>Fusobacteriales</taxon>
        <taxon>Leptotrichiaceae</taxon>
        <taxon>Leptotrichia</taxon>
    </lineage>
</organism>